<dbReference type="PROSITE" id="PS50931">
    <property type="entry name" value="HTH_LYSR"/>
    <property type="match status" value="1"/>
</dbReference>
<evidence type="ECO:0000313" key="6">
    <source>
        <dbReference type="EMBL" id="RII43568.1"/>
    </source>
</evidence>
<sequence length="305" mass="33233">MLDLHRLRLLRELALRGTVLAVAEALNYAPSTVSAQLARLEKEAGVELLQPSGRGVRLTPAAQVLVAHAEELLNGMERTEAALAASQREVSGTVRLSMFQTAALALLPGTLRRLRTEHPLLRVEMTQREPEAALRQTWAREFDVVVAEQYPGHAAEHFPDMERTPLALDPLRLAVPPETSGPFASISSLSDAARVPWVMEPAPAASRHWALQQCRVTGFEPDVRYESADLQAHMQLVESGLAVAILPGILGGYRTPRVRWVDLDRGPHREIFIAVRSSSAQHPAAVALRRALEAEAAALQAGPPA</sequence>
<evidence type="ECO:0000313" key="7">
    <source>
        <dbReference type="Proteomes" id="UP000265419"/>
    </source>
</evidence>
<evidence type="ECO:0000256" key="3">
    <source>
        <dbReference type="ARBA" id="ARBA00023125"/>
    </source>
</evidence>
<dbReference type="Gene3D" id="1.10.10.10">
    <property type="entry name" value="Winged helix-like DNA-binding domain superfamily/Winged helix DNA-binding domain"/>
    <property type="match status" value="1"/>
</dbReference>
<evidence type="ECO:0000256" key="2">
    <source>
        <dbReference type="ARBA" id="ARBA00023015"/>
    </source>
</evidence>
<dbReference type="PANTHER" id="PTHR30346:SF29">
    <property type="entry name" value="LYSR SUBSTRATE-BINDING"/>
    <property type="match status" value="1"/>
</dbReference>
<evidence type="ECO:0000259" key="5">
    <source>
        <dbReference type="PROSITE" id="PS50931"/>
    </source>
</evidence>
<evidence type="ECO:0000256" key="4">
    <source>
        <dbReference type="ARBA" id="ARBA00023163"/>
    </source>
</evidence>
<comment type="similarity">
    <text evidence="1">Belongs to the LysR transcriptional regulatory family.</text>
</comment>
<keyword evidence="3" id="KW-0238">DNA-binding</keyword>
<dbReference type="Gene3D" id="3.40.190.10">
    <property type="entry name" value="Periplasmic binding protein-like II"/>
    <property type="match status" value="2"/>
</dbReference>
<dbReference type="Pfam" id="PF03466">
    <property type="entry name" value="LysR_substrate"/>
    <property type="match status" value="1"/>
</dbReference>
<protein>
    <submittedName>
        <fullName evidence="6">LysR family transcriptional regulator</fullName>
    </submittedName>
</protein>
<evidence type="ECO:0000256" key="1">
    <source>
        <dbReference type="ARBA" id="ARBA00009437"/>
    </source>
</evidence>
<dbReference type="SUPFAM" id="SSF46785">
    <property type="entry name" value="Winged helix' DNA-binding domain"/>
    <property type="match status" value="1"/>
</dbReference>
<dbReference type="SUPFAM" id="SSF53850">
    <property type="entry name" value="Periplasmic binding protein-like II"/>
    <property type="match status" value="1"/>
</dbReference>
<dbReference type="InterPro" id="IPR000847">
    <property type="entry name" value="LysR_HTH_N"/>
</dbReference>
<feature type="domain" description="HTH lysR-type" evidence="5">
    <location>
        <begin position="2"/>
        <end position="59"/>
    </location>
</feature>
<comment type="caution">
    <text evidence="6">The sequence shown here is derived from an EMBL/GenBank/DDBJ whole genome shotgun (WGS) entry which is preliminary data.</text>
</comment>
<keyword evidence="2" id="KW-0805">Transcription regulation</keyword>
<keyword evidence="4" id="KW-0804">Transcription</keyword>
<organism evidence="6 7">
    <name type="scientific">Galactobacter valiniphilus</name>
    <dbReference type="NCBI Taxonomy" id="2676122"/>
    <lineage>
        <taxon>Bacteria</taxon>
        <taxon>Bacillati</taxon>
        <taxon>Actinomycetota</taxon>
        <taxon>Actinomycetes</taxon>
        <taxon>Micrococcales</taxon>
        <taxon>Micrococcaceae</taxon>
        <taxon>Galactobacter</taxon>
    </lineage>
</organism>
<keyword evidence="7" id="KW-1185">Reference proteome</keyword>
<dbReference type="InterPro" id="IPR036388">
    <property type="entry name" value="WH-like_DNA-bd_sf"/>
</dbReference>
<accession>A0A399JDE4</accession>
<dbReference type="EMBL" id="QQXK01000002">
    <property type="protein sequence ID" value="RII43568.1"/>
    <property type="molecule type" value="Genomic_DNA"/>
</dbReference>
<dbReference type="InterPro" id="IPR005119">
    <property type="entry name" value="LysR_subst-bd"/>
</dbReference>
<proteinExistence type="inferred from homology"/>
<dbReference type="InterPro" id="IPR036390">
    <property type="entry name" value="WH_DNA-bd_sf"/>
</dbReference>
<name>A0A399JDE4_9MICC</name>
<dbReference type="Pfam" id="PF00126">
    <property type="entry name" value="HTH_1"/>
    <property type="match status" value="1"/>
</dbReference>
<dbReference type="PANTHER" id="PTHR30346">
    <property type="entry name" value="TRANSCRIPTIONAL DUAL REGULATOR HCAR-RELATED"/>
    <property type="match status" value="1"/>
</dbReference>
<gene>
    <name evidence="6" type="ORF">DWB68_01270</name>
</gene>
<reference evidence="6 7" key="1">
    <citation type="submission" date="2018-07" db="EMBL/GenBank/DDBJ databases">
        <title>Arthrobacter sp. nov., isolated from raw cow's milk with high bacterial count.</title>
        <authorList>
            <person name="Hahne J."/>
            <person name="Isele D."/>
            <person name="Lipski A."/>
        </authorList>
    </citation>
    <scope>NUCLEOTIDE SEQUENCE [LARGE SCALE GENOMIC DNA]</scope>
    <source>
        <strain evidence="6 7">JZ R-35</strain>
    </source>
</reference>
<dbReference type="AlphaFoldDB" id="A0A399JDE4"/>
<dbReference type="GO" id="GO:0032993">
    <property type="term" value="C:protein-DNA complex"/>
    <property type="evidence" value="ECO:0007669"/>
    <property type="project" value="TreeGrafter"/>
</dbReference>
<dbReference type="GO" id="GO:0003677">
    <property type="term" value="F:DNA binding"/>
    <property type="evidence" value="ECO:0007669"/>
    <property type="project" value="UniProtKB-KW"/>
</dbReference>
<dbReference type="Proteomes" id="UP000265419">
    <property type="component" value="Unassembled WGS sequence"/>
</dbReference>
<dbReference type="GO" id="GO:0003700">
    <property type="term" value="F:DNA-binding transcription factor activity"/>
    <property type="evidence" value="ECO:0007669"/>
    <property type="project" value="InterPro"/>
</dbReference>
<dbReference type="RefSeq" id="WP_119423327.1">
    <property type="nucleotide sequence ID" value="NZ_QQXK01000002.1"/>
</dbReference>